<evidence type="ECO:0000256" key="5">
    <source>
        <dbReference type="ARBA" id="ARBA00016689"/>
    </source>
</evidence>
<keyword evidence="6 9" id="KW-0240">DNA-directed RNA polymerase</keyword>
<dbReference type="PANTHER" id="PTHR12949">
    <property type="entry name" value="RNA POLYMERASE III DNA DIRECTED -RELATED"/>
    <property type="match status" value="1"/>
</dbReference>
<dbReference type="GO" id="GO:0006351">
    <property type="term" value="P:DNA-templated transcription"/>
    <property type="evidence" value="ECO:0007669"/>
    <property type="project" value="InterPro"/>
</dbReference>
<evidence type="ECO:0000259" key="12">
    <source>
        <dbReference type="Pfam" id="PF22536"/>
    </source>
</evidence>
<comment type="similarity">
    <text evidence="2">Belongs to the RNA polymerase beta chain family.</text>
</comment>
<evidence type="ECO:0000313" key="14">
    <source>
        <dbReference type="Proteomes" id="UP000050761"/>
    </source>
</evidence>
<comment type="subcellular location">
    <subcellularLocation>
        <location evidence="1 9">Nucleus</location>
    </subcellularLocation>
</comment>
<organism evidence="13">
    <name type="scientific">Heligmosomoides polygyrus</name>
    <name type="common">Parasitic roundworm</name>
    <dbReference type="NCBI Taxonomy" id="6339"/>
    <lineage>
        <taxon>Eukaryota</taxon>
        <taxon>Metazoa</taxon>
        <taxon>Ecdysozoa</taxon>
        <taxon>Nematoda</taxon>
        <taxon>Chromadorea</taxon>
        <taxon>Rhabditida</taxon>
        <taxon>Rhabditina</taxon>
        <taxon>Rhabditomorpha</taxon>
        <taxon>Strongyloidea</taxon>
        <taxon>Heligmosomidae</taxon>
        <taxon>Heligmosomoides</taxon>
    </lineage>
</organism>
<dbReference type="InterPro" id="IPR013197">
    <property type="entry name" value="RNA_pol_III_RPC82-rel_HTH"/>
</dbReference>
<proteinExistence type="inferred from homology"/>
<evidence type="ECO:0000256" key="8">
    <source>
        <dbReference type="ARBA" id="ARBA00023242"/>
    </source>
</evidence>
<comment type="similarity">
    <text evidence="3 9">Belongs to the eukaryotic RPC3/POLR3C RNA polymerase subunit family.</text>
</comment>
<dbReference type="Pfam" id="PF08221">
    <property type="entry name" value="HTH_9"/>
    <property type="match status" value="1"/>
</dbReference>
<dbReference type="SUPFAM" id="SSF46785">
    <property type="entry name" value="Winged helix' DNA-binding domain"/>
    <property type="match status" value="1"/>
</dbReference>
<evidence type="ECO:0000256" key="4">
    <source>
        <dbReference type="ARBA" id="ARBA00011206"/>
    </source>
</evidence>
<protein>
    <recommendedName>
        <fullName evidence="5 9">DNA-directed RNA polymerase III subunit RPC3</fullName>
        <shortName evidence="9">RNA polymerase III subunit C3</shortName>
    </recommendedName>
</protein>
<dbReference type="EMBL" id="UZAH01026379">
    <property type="protein sequence ID" value="VDO79757.1"/>
    <property type="molecule type" value="Genomic_DNA"/>
</dbReference>
<evidence type="ECO:0000313" key="13">
    <source>
        <dbReference type="EMBL" id="VDO79757.1"/>
    </source>
</evidence>
<dbReference type="OrthoDB" id="272392at2759"/>
<gene>
    <name evidence="13" type="ORF">HPBE_LOCUS9223</name>
</gene>
<feature type="domain" description="DNA-directed RNA polymerase III subunit RPC3 winged-helix" evidence="12">
    <location>
        <begin position="342"/>
        <end position="418"/>
    </location>
</feature>
<dbReference type="InterPro" id="IPR036388">
    <property type="entry name" value="WH-like_DNA-bd_sf"/>
</dbReference>
<dbReference type="GO" id="GO:0003697">
    <property type="term" value="F:single-stranded DNA binding"/>
    <property type="evidence" value="ECO:0007669"/>
    <property type="project" value="UniProtKB-UniRule"/>
</dbReference>
<evidence type="ECO:0000256" key="3">
    <source>
        <dbReference type="ARBA" id="ARBA00007206"/>
    </source>
</evidence>
<comment type="subunit">
    <text evidence="4 9">Component of the RNA polymerase III (Pol III) complex consisting of 17 subunits.</text>
</comment>
<evidence type="ECO:0000256" key="1">
    <source>
        <dbReference type="ARBA" id="ARBA00004123"/>
    </source>
</evidence>
<dbReference type="FunFam" id="1.10.10.10:FF:000420">
    <property type="entry name" value="RNA polymerase III subunit, putative"/>
    <property type="match status" value="1"/>
</dbReference>
<dbReference type="AlphaFoldDB" id="A0A3P7Z769"/>
<dbReference type="GO" id="GO:0005666">
    <property type="term" value="C:RNA polymerase III complex"/>
    <property type="evidence" value="ECO:0007669"/>
    <property type="project" value="UniProtKB-UniRule"/>
</dbReference>
<accession>A0A3P7Z769</accession>
<dbReference type="Pfam" id="PF22536">
    <property type="entry name" value="WHD_POLR3C"/>
    <property type="match status" value="1"/>
</dbReference>
<keyword evidence="8 9" id="KW-0539">Nucleus</keyword>
<reference evidence="15" key="2">
    <citation type="submission" date="2019-09" db="UniProtKB">
        <authorList>
            <consortium name="WormBaseParasite"/>
        </authorList>
    </citation>
    <scope>IDENTIFICATION</scope>
</reference>
<dbReference type="InterPro" id="IPR039748">
    <property type="entry name" value="RPC3"/>
</dbReference>
<evidence type="ECO:0000256" key="7">
    <source>
        <dbReference type="ARBA" id="ARBA00023163"/>
    </source>
</evidence>
<dbReference type="WBParaSite" id="HPBE_0000922201-mRNA-1">
    <property type="protein sequence ID" value="HPBE_0000922201-mRNA-1"/>
    <property type="gene ID" value="HPBE_0000922201"/>
</dbReference>
<name>A0A3P7Z769_HELPZ</name>
<evidence type="ECO:0000313" key="15">
    <source>
        <dbReference type="WBParaSite" id="HPBE_0000922201-mRNA-1"/>
    </source>
</evidence>
<feature type="domain" description="RNA polymerase III subunit RPC82-related helix-turn-helix" evidence="11">
    <location>
        <begin position="9"/>
        <end position="68"/>
    </location>
</feature>
<evidence type="ECO:0000256" key="2">
    <source>
        <dbReference type="ARBA" id="ARBA00006835"/>
    </source>
</evidence>
<keyword evidence="14" id="KW-1185">Reference proteome</keyword>
<evidence type="ECO:0000256" key="9">
    <source>
        <dbReference type="RuleBase" id="RU367076"/>
    </source>
</evidence>
<dbReference type="PANTHER" id="PTHR12949:SF0">
    <property type="entry name" value="DNA-DIRECTED RNA POLYMERASE III SUBUNIT RPC3"/>
    <property type="match status" value="1"/>
</dbReference>
<sequence length="519" mass="59570">MMAGHFESELCQVLIEEHFGRTVAQVAATLLREPGPLPAIMLRLRGKLKFNAVRKSLAILIQHSIVNFKLDSSSRLNYSVDRKVILAFSRAPRCCLIVKTLYGGLAEAICEELFSYGRLTCSETIRKVATRMEQPLADIKEKFARLSECHFIMRCPPLAPPLKGCPQFESTFDAFIMPDLILQGDPGECKDSRKRKAPSKEGDEGIYWRINWSRFDRYIRDEMTLELLVPKVNLTVRIMNEDFISQDFSGEVVAKHLTQTVRALLKANEVRLSPVATISSLFDMMRSVKENELGIERPDLEKALRILVDDSRGVIRRSGDSGGGLYVVDFDRAIEQICQYHIESLIREQLETRAVRVFRLLQQKGHLEEDQIEKLTMMSGKETRELLYAMLEEGYIHTKPIGRTNDFAPARTFVLYYVDLAQTVRGLVEYTCKVKHRLLIERQVKMEAIIETISLDEGLDEETKKQQMAEVEEMYLSTADRQTLEKYRKAQTILNAAETECERALFAFKLFVEFSLRKC</sequence>
<evidence type="ECO:0000256" key="6">
    <source>
        <dbReference type="ARBA" id="ARBA00022478"/>
    </source>
</evidence>
<dbReference type="Pfam" id="PF05645">
    <property type="entry name" value="RNA_pol_Rpc82"/>
    <property type="match status" value="1"/>
</dbReference>
<comment type="function">
    <text evidence="9">DNA-dependent RNA polymerase catalyzes the transcription of DNA into RNA using the four ribonucleoside triphosphates as substrates. Specific core component of RNA polymerase III which synthesizes small RNAs, such as 5S rRNA and tRNAs.</text>
</comment>
<dbReference type="InterPro" id="IPR055207">
    <property type="entry name" value="POLR3C_WHD"/>
</dbReference>
<reference evidence="13 14" key="1">
    <citation type="submission" date="2018-11" db="EMBL/GenBank/DDBJ databases">
        <authorList>
            <consortium name="Pathogen Informatics"/>
        </authorList>
    </citation>
    <scope>NUCLEOTIDE SEQUENCE [LARGE SCALE GENOMIC DNA]</scope>
</reference>
<dbReference type="InterPro" id="IPR008806">
    <property type="entry name" value="RNA_pol_III_Rpc82_C"/>
</dbReference>
<evidence type="ECO:0000259" key="11">
    <source>
        <dbReference type="Pfam" id="PF08221"/>
    </source>
</evidence>
<keyword evidence="7 9" id="KW-0804">Transcription</keyword>
<dbReference type="InterPro" id="IPR036390">
    <property type="entry name" value="WH_DNA-bd_sf"/>
</dbReference>
<dbReference type="Gene3D" id="1.10.10.10">
    <property type="entry name" value="Winged helix-like DNA-binding domain superfamily/Winged helix DNA-binding domain"/>
    <property type="match status" value="4"/>
</dbReference>
<dbReference type="Proteomes" id="UP000050761">
    <property type="component" value="Unassembled WGS sequence"/>
</dbReference>
<dbReference type="Gene3D" id="6.10.140.1450">
    <property type="match status" value="1"/>
</dbReference>
<evidence type="ECO:0000259" key="10">
    <source>
        <dbReference type="Pfam" id="PF05645"/>
    </source>
</evidence>
<feature type="domain" description="RNA polymerase III Rpc82 C -terminal" evidence="10">
    <location>
        <begin position="187"/>
        <end position="336"/>
    </location>
</feature>